<evidence type="ECO:0000313" key="3">
    <source>
        <dbReference type="Proteomes" id="UP001559025"/>
    </source>
</evidence>
<dbReference type="Pfam" id="PF01872">
    <property type="entry name" value="RibD_C"/>
    <property type="match status" value="1"/>
</dbReference>
<dbReference type="Proteomes" id="UP001559025">
    <property type="component" value="Unassembled WGS sequence"/>
</dbReference>
<dbReference type="EMBL" id="JAZHFV010000006">
    <property type="protein sequence ID" value="MEX4009250.1"/>
    <property type="molecule type" value="Genomic_DNA"/>
</dbReference>
<dbReference type="PANTHER" id="PTHR38011">
    <property type="entry name" value="DIHYDROFOLATE REDUCTASE FAMILY PROTEIN (AFU_ORTHOLOGUE AFUA_8G06820)"/>
    <property type="match status" value="1"/>
</dbReference>
<dbReference type="InterPro" id="IPR024072">
    <property type="entry name" value="DHFR-like_dom_sf"/>
</dbReference>
<organism evidence="2 3">
    <name type="scientific">Neoaquamicrobium sediminum</name>
    <dbReference type="NCBI Taxonomy" id="1849104"/>
    <lineage>
        <taxon>Bacteria</taxon>
        <taxon>Pseudomonadati</taxon>
        <taxon>Pseudomonadota</taxon>
        <taxon>Alphaproteobacteria</taxon>
        <taxon>Hyphomicrobiales</taxon>
        <taxon>Phyllobacteriaceae</taxon>
        <taxon>Neoaquamicrobium</taxon>
    </lineage>
</organism>
<dbReference type="RefSeq" id="WP_368804188.1">
    <property type="nucleotide sequence ID" value="NZ_JAZHFV010000006.1"/>
</dbReference>
<dbReference type="InterPro" id="IPR002734">
    <property type="entry name" value="RibDG_C"/>
</dbReference>
<evidence type="ECO:0000313" key="2">
    <source>
        <dbReference type="EMBL" id="MEX4009250.1"/>
    </source>
</evidence>
<sequence>MRKIIAAAFTTLDGVMQAPGGPEEDPSGGFEYGGWLPNFWDDELSAALDRNFAEPFDLLLGRRTYDIFAAHWPYIQVDPEASDFDAINADIANTFNRITKYVATHRPESLDWQNSQALGTDVVATLRELRQGDGPDLMTQGSSELLDILFENDLVDELRLFIFPLVLGKGKRVFGNGSAPRTLKLASSSLSPNGILITRYERAGDVQIGSFAMETPTLAELERRSNLG</sequence>
<dbReference type="PANTHER" id="PTHR38011:SF2">
    <property type="entry name" value="BIFUNCTIONAL DEAMINASE-REDUCTASE DOMAIN PROTEIN"/>
    <property type="match status" value="1"/>
</dbReference>
<reference evidence="2 3" key="1">
    <citation type="submission" date="2024-01" db="EMBL/GenBank/DDBJ databases">
        <title>New evidence supports the origin of RcGTA from prophage.</title>
        <authorList>
            <person name="Xu Y."/>
            <person name="Liu B."/>
            <person name="Chen F."/>
        </authorList>
    </citation>
    <scope>NUCLEOTIDE SEQUENCE [LARGE SCALE GENOMIC DNA]</scope>
    <source>
        <strain evidence="2 3">CBW1107-2</strain>
    </source>
</reference>
<name>A0ABV3WX48_9HYPH</name>
<gene>
    <name evidence="2" type="ORF">V1479_18205</name>
</gene>
<comment type="caution">
    <text evidence="2">The sequence shown here is derived from an EMBL/GenBank/DDBJ whole genome shotgun (WGS) entry which is preliminary data.</text>
</comment>
<evidence type="ECO:0000259" key="1">
    <source>
        <dbReference type="Pfam" id="PF01872"/>
    </source>
</evidence>
<feature type="domain" description="Bacterial bifunctional deaminase-reductase C-terminal" evidence="1">
    <location>
        <begin position="2"/>
        <end position="196"/>
    </location>
</feature>
<dbReference type="Gene3D" id="3.40.430.10">
    <property type="entry name" value="Dihydrofolate Reductase, subunit A"/>
    <property type="match status" value="1"/>
</dbReference>
<dbReference type="SUPFAM" id="SSF53597">
    <property type="entry name" value="Dihydrofolate reductase-like"/>
    <property type="match status" value="1"/>
</dbReference>
<protein>
    <submittedName>
        <fullName evidence="2">Dihydrofolate reductase family protein</fullName>
    </submittedName>
</protein>
<dbReference type="InterPro" id="IPR050765">
    <property type="entry name" value="Riboflavin_Biosynth_HTPR"/>
</dbReference>
<proteinExistence type="predicted"/>
<keyword evidence="3" id="KW-1185">Reference proteome</keyword>
<accession>A0ABV3WX48</accession>